<gene>
    <name evidence="2" type="ORF">BELL_0397g00120</name>
</gene>
<feature type="compositionally biased region" description="Basic and acidic residues" evidence="1">
    <location>
        <begin position="41"/>
        <end position="55"/>
    </location>
</feature>
<dbReference type="EMBL" id="PQXM01000395">
    <property type="protein sequence ID" value="TGO73038.1"/>
    <property type="molecule type" value="Genomic_DNA"/>
</dbReference>
<feature type="compositionally biased region" description="Polar residues" evidence="1">
    <location>
        <begin position="179"/>
        <end position="193"/>
    </location>
</feature>
<organism evidence="2 3">
    <name type="scientific">Botrytis elliptica</name>
    <dbReference type="NCBI Taxonomy" id="278938"/>
    <lineage>
        <taxon>Eukaryota</taxon>
        <taxon>Fungi</taxon>
        <taxon>Dikarya</taxon>
        <taxon>Ascomycota</taxon>
        <taxon>Pezizomycotina</taxon>
        <taxon>Leotiomycetes</taxon>
        <taxon>Helotiales</taxon>
        <taxon>Sclerotiniaceae</taxon>
        <taxon>Botrytis</taxon>
    </lineage>
</organism>
<keyword evidence="3" id="KW-1185">Reference proteome</keyword>
<feature type="compositionally biased region" description="Polar residues" evidence="1">
    <location>
        <begin position="23"/>
        <end position="37"/>
    </location>
</feature>
<sequence length="193" mass="21381">MGNEVSAQRVTFGSHSPRPPYKQVQQEASPNTDAPSTNKRKREDSEEDHSSENVSKHRKLHQNENSGHSTLNYSLSSLQTVSQQKDPMRTKKNKEENNAHAVLNREKQKRRRLRKQREKAMASTPGRDPIGTPSSADLQATTSTVPPTHSVPITPGTNLDSKIKEKPEITVKSRLKASPDTNASTGSPAQIKD</sequence>
<feature type="compositionally biased region" description="Polar residues" evidence="1">
    <location>
        <begin position="1"/>
        <end position="14"/>
    </location>
</feature>
<evidence type="ECO:0000313" key="2">
    <source>
        <dbReference type="EMBL" id="TGO73038.1"/>
    </source>
</evidence>
<reference evidence="2 3" key="1">
    <citation type="submission" date="2017-12" db="EMBL/GenBank/DDBJ databases">
        <title>Comparative genomics of Botrytis spp.</title>
        <authorList>
            <person name="Valero-Jimenez C.A."/>
            <person name="Tapia P."/>
            <person name="Veloso J."/>
            <person name="Silva-Moreno E."/>
            <person name="Staats M."/>
            <person name="Valdes J.H."/>
            <person name="Van Kan J.A.L."/>
        </authorList>
    </citation>
    <scope>NUCLEOTIDE SEQUENCE [LARGE SCALE GENOMIC DNA]</scope>
    <source>
        <strain evidence="2 3">Be9601</strain>
    </source>
</reference>
<feature type="compositionally biased region" description="Basic residues" evidence="1">
    <location>
        <begin position="107"/>
        <end position="117"/>
    </location>
</feature>
<evidence type="ECO:0000313" key="3">
    <source>
        <dbReference type="Proteomes" id="UP000297229"/>
    </source>
</evidence>
<feature type="compositionally biased region" description="Basic and acidic residues" evidence="1">
    <location>
        <begin position="86"/>
        <end position="106"/>
    </location>
</feature>
<feature type="compositionally biased region" description="Basic and acidic residues" evidence="1">
    <location>
        <begin position="161"/>
        <end position="171"/>
    </location>
</feature>
<protein>
    <submittedName>
        <fullName evidence="2">Uncharacterized protein</fullName>
    </submittedName>
</protein>
<dbReference type="AlphaFoldDB" id="A0A4Z1JHL1"/>
<proteinExistence type="predicted"/>
<feature type="compositionally biased region" description="Low complexity" evidence="1">
    <location>
        <begin position="141"/>
        <end position="155"/>
    </location>
</feature>
<accession>A0A4Z1JHL1</accession>
<feature type="region of interest" description="Disordered" evidence="1">
    <location>
        <begin position="1"/>
        <end position="193"/>
    </location>
</feature>
<name>A0A4Z1JHL1_9HELO</name>
<evidence type="ECO:0000256" key="1">
    <source>
        <dbReference type="SAM" id="MobiDB-lite"/>
    </source>
</evidence>
<dbReference type="Proteomes" id="UP000297229">
    <property type="component" value="Unassembled WGS sequence"/>
</dbReference>
<comment type="caution">
    <text evidence="2">The sequence shown here is derived from an EMBL/GenBank/DDBJ whole genome shotgun (WGS) entry which is preliminary data.</text>
</comment>
<feature type="compositionally biased region" description="Polar residues" evidence="1">
    <location>
        <begin position="63"/>
        <end position="85"/>
    </location>
</feature>